<protein>
    <submittedName>
        <fullName evidence="3">Bromodomain and extraterminal domain protein 9</fullName>
    </submittedName>
</protein>
<dbReference type="PROSITE" id="PS51525">
    <property type="entry name" value="NET"/>
    <property type="match status" value="1"/>
</dbReference>
<feature type="domain" description="NET" evidence="2">
    <location>
        <begin position="105"/>
        <end position="187"/>
    </location>
</feature>
<comment type="caution">
    <text evidence="3">The sequence shown here is derived from an EMBL/GenBank/DDBJ whole genome shotgun (WGS) entry which is preliminary data.</text>
</comment>
<dbReference type="EMBL" id="BJWL01000027">
    <property type="protein sequence ID" value="GFZ19112.1"/>
    <property type="molecule type" value="Genomic_DNA"/>
</dbReference>
<dbReference type="PANTHER" id="PTHR46136">
    <property type="entry name" value="TRANSCRIPTION FACTOR GTE8"/>
    <property type="match status" value="1"/>
</dbReference>
<feature type="region of interest" description="Disordered" evidence="1">
    <location>
        <begin position="612"/>
        <end position="685"/>
    </location>
</feature>
<feature type="region of interest" description="Disordered" evidence="1">
    <location>
        <begin position="472"/>
        <end position="502"/>
    </location>
</feature>
<name>A0A7J0H7N0_9ERIC</name>
<feature type="region of interest" description="Disordered" evidence="1">
    <location>
        <begin position="525"/>
        <end position="587"/>
    </location>
</feature>
<feature type="compositionally biased region" description="Basic and acidic residues" evidence="1">
    <location>
        <begin position="78"/>
        <end position="90"/>
    </location>
</feature>
<accession>A0A7J0H7N0</accession>
<proteinExistence type="predicted"/>
<organism evidence="3 4">
    <name type="scientific">Actinidia rufa</name>
    <dbReference type="NCBI Taxonomy" id="165716"/>
    <lineage>
        <taxon>Eukaryota</taxon>
        <taxon>Viridiplantae</taxon>
        <taxon>Streptophyta</taxon>
        <taxon>Embryophyta</taxon>
        <taxon>Tracheophyta</taxon>
        <taxon>Spermatophyta</taxon>
        <taxon>Magnoliopsida</taxon>
        <taxon>eudicotyledons</taxon>
        <taxon>Gunneridae</taxon>
        <taxon>Pentapetalae</taxon>
        <taxon>asterids</taxon>
        <taxon>Ericales</taxon>
        <taxon>Actinidiaceae</taxon>
        <taxon>Actinidia</taxon>
    </lineage>
</organism>
<dbReference type="InterPro" id="IPR052442">
    <property type="entry name" value="Env_Response_Regulator"/>
</dbReference>
<dbReference type="OrthoDB" id="21449at2759"/>
<evidence type="ECO:0000313" key="3">
    <source>
        <dbReference type="EMBL" id="GFZ19112.1"/>
    </source>
</evidence>
<reference evidence="3 4" key="1">
    <citation type="submission" date="2019-07" db="EMBL/GenBank/DDBJ databases">
        <title>De Novo Assembly of kiwifruit Actinidia rufa.</title>
        <authorList>
            <person name="Sugita-Konishi S."/>
            <person name="Sato K."/>
            <person name="Mori E."/>
            <person name="Abe Y."/>
            <person name="Kisaki G."/>
            <person name="Hamano K."/>
            <person name="Suezawa K."/>
            <person name="Otani M."/>
            <person name="Fukuda T."/>
            <person name="Manabe T."/>
            <person name="Gomi K."/>
            <person name="Tabuchi M."/>
            <person name="Akimitsu K."/>
            <person name="Kataoka I."/>
        </authorList>
    </citation>
    <scope>NUCLEOTIDE SEQUENCE [LARGE SCALE GENOMIC DNA]</scope>
    <source>
        <strain evidence="4">cv. Fuchu</strain>
    </source>
</reference>
<dbReference type="InterPro" id="IPR027353">
    <property type="entry name" value="NET_dom"/>
</dbReference>
<dbReference type="Gene3D" id="1.20.1270.220">
    <property type="match status" value="1"/>
</dbReference>
<evidence type="ECO:0000313" key="4">
    <source>
        <dbReference type="Proteomes" id="UP000585474"/>
    </source>
</evidence>
<feature type="compositionally biased region" description="Low complexity" evidence="1">
    <location>
        <begin position="418"/>
        <end position="427"/>
    </location>
</feature>
<dbReference type="Proteomes" id="UP000585474">
    <property type="component" value="Unassembled WGS sequence"/>
</dbReference>
<dbReference type="InterPro" id="IPR038336">
    <property type="entry name" value="NET_sf"/>
</dbReference>
<gene>
    <name evidence="3" type="ORF">Acr_27g0008510</name>
</gene>
<sequence>MQRTNVVTLSSCSDILSCSNKQNGPAVETIKKSLELISGAEKRANPPGLKAGVWNRGTSGRWKLIEKKLPKSSNSLQEKSRLHEDTERVKSMPPSKKRKITSTQKINPEPVTRIMTNVEKQQLSREMESLQGELPDNIVEFLREHSSNGMETGEDEIEIDIGDLSDDTLFTLRKLLDDFLQEKQRNITKGEPCDIELQNESGLSNSSMQLCKGILGNHPIDEDADIVGNELPISNYPPVEAEPESGFDVSPTATLSCLIPSLELAVERGRNHLKEAARQKTLKDGSASEVFGGLVPSRAEPFHSPILIGRLSEEYCHFVAICWPGVKKCKSTRIQSLPSGTGNWKRDKRLLAHQAYTIGPVGIEVIEGGNGNLLVPDLHVMEEGAFIDFDAWPDCYGPFARTRPKKSKVACYGGKSIGNSESSSSGSELDGTKASSMAKPPNENSGPEVNLDEKTGFVDSLDRNQSVSGLDQLEQVSQKPNCVESDCHQDGESAPNERQVSPQKLYRAAVLKERFADTIWKAREKTINQGEKGDPEKLRREREELEMQKRKEKARLQAEAKAAEDARRQAEAEAAAEAKRKRELEREAAARQALLKMEKTVEINENSRFLEDLEMLSAAPPEQLPSSGDETSPDNSQDGLGSFKFGGSNPLEQLGLYMKADEEEEEGDPPGIPNVVDDVEDGEID</sequence>
<dbReference type="PANTHER" id="PTHR46136:SF1">
    <property type="entry name" value="TRANSCRIPTION FACTOR GTE11-RELATED"/>
    <property type="match status" value="1"/>
</dbReference>
<evidence type="ECO:0000259" key="2">
    <source>
        <dbReference type="PROSITE" id="PS51525"/>
    </source>
</evidence>
<evidence type="ECO:0000256" key="1">
    <source>
        <dbReference type="SAM" id="MobiDB-lite"/>
    </source>
</evidence>
<dbReference type="Pfam" id="PF17035">
    <property type="entry name" value="BET"/>
    <property type="match status" value="1"/>
</dbReference>
<dbReference type="AlphaFoldDB" id="A0A7J0H7N0"/>
<feature type="region of interest" description="Disordered" evidence="1">
    <location>
        <begin position="70"/>
        <end position="103"/>
    </location>
</feature>
<keyword evidence="4" id="KW-1185">Reference proteome</keyword>
<feature type="compositionally biased region" description="Polar residues" evidence="1">
    <location>
        <begin position="624"/>
        <end position="639"/>
    </location>
</feature>
<feature type="region of interest" description="Disordered" evidence="1">
    <location>
        <begin position="418"/>
        <end position="453"/>
    </location>
</feature>